<dbReference type="VEuPathDB" id="VectorBase:ISCW005234"/>
<dbReference type="EMBL" id="ABJB010134968">
    <property type="status" value="NOT_ANNOTATED_CDS"/>
    <property type="molecule type" value="Genomic_DNA"/>
</dbReference>
<organism>
    <name type="scientific">Ixodes scapularis</name>
    <name type="common">Black-legged tick</name>
    <name type="synonym">Deer tick</name>
    <dbReference type="NCBI Taxonomy" id="6945"/>
    <lineage>
        <taxon>Eukaryota</taxon>
        <taxon>Metazoa</taxon>
        <taxon>Ecdysozoa</taxon>
        <taxon>Arthropoda</taxon>
        <taxon>Chelicerata</taxon>
        <taxon>Arachnida</taxon>
        <taxon>Acari</taxon>
        <taxon>Parasitiformes</taxon>
        <taxon>Ixodida</taxon>
        <taxon>Ixodoidea</taxon>
        <taxon>Ixodidae</taxon>
        <taxon>Ixodinae</taxon>
        <taxon>Ixodes</taxon>
    </lineage>
</organism>
<dbReference type="EnsemblMetazoa" id="ISCW005234-RA">
    <property type="protein sequence ID" value="ISCW005234-PA"/>
    <property type="gene ID" value="ISCW005234"/>
</dbReference>
<dbReference type="EMBL" id="ABJB010955377">
    <property type="status" value="NOT_ANNOTATED_CDS"/>
    <property type="molecule type" value="Genomic_DNA"/>
</dbReference>
<dbReference type="VEuPathDB" id="VectorBase:ISCI005234"/>
<dbReference type="OrthoDB" id="6500623at2759"/>
<evidence type="ECO:0000256" key="2">
    <source>
        <dbReference type="SAM" id="Phobius"/>
    </source>
</evidence>
<evidence type="ECO:0000256" key="1">
    <source>
        <dbReference type="SAM" id="MobiDB-lite"/>
    </source>
</evidence>
<reference evidence="5" key="2">
    <citation type="submission" date="2020-05" db="UniProtKB">
        <authorList>
            <consortium name="EnsemblMetazoa"/>
        </authorList>
    </citation>
    <scope>IDENTIFICATION</scope>
    <source>
        <strain evidence="5">wikel</strain>
    </source>
</reference>
<dbReference type="EMBL" id="DS698269">
    <property type="protein sequence ID" value="EEC05139.1"/>
    <property type="molecule type" value="Genomic_DNA"/>
</dbReference>
<gene>
    <name evidence="4" type="ORF">IscW_ISCW005234</name>
</gene>
<protein>
    <submittedName>
        <fullName evidence="4 5">Uncharacterized protein</fullName>
    </submittedName>
</protein>
<keyword evidence="2" id="KW-0472">Membrane</keyword>
<dbReference type="HOGENOM" id="CLU_937755_0_0_1"/>
<sequence>MTWYAASIVCITLFSTCLQVSKGARTLFPSSSSGPQPSFQSLQPPSRGGSQPSFQVSQPPSRVMFPSQDHAFEPQEQASVASASTVNFPNTRQEKGAGSVMFPDMVNNKPVDVRVRQGKGFSFPGAANRATDIHLPGQETSESARAAAGLPDARNIIGALLGLRQGGIPIPFGHVNMTDISVATNRVTDELSKSLKMDVRAVSKALAVGGAAMGTMVFLGGMAAMIMSGLGYFNYPELYSVHPYSTTYGTAYGNQYRTAKALNENAAKKSPNPNLVPAINDLIGKLAKATQEFGSPK</sequence>
<evidence type="ECO:0000256" key="3">
    <source>
        <dbReference type="SAM" id="SignalP"/>
    </source>
</evidence>
<dbReference type="AlphaFoldDB" id="B7PEW7"/>
<dbReference type="PaxDb" id="6945-B7PEW7"/>
<keyword evidence="2" id="KW-0812">Transmembrane</keyword>
<keyword evidence="6" id="KW-1185">Reference proteome</keyword>
<evidence type="ECO:0000313" key="4">
    <source>
        <dbReference type="EMBL" id="EEC05139.1"/>
    </source>
</evidence>
<evidence type="ECO:0000313" key="6">
    <source>
        <dbReference type="Proteomes" id="UP000001555"/>
    </source>
</evidence>
<accession>B7PEW7</accession>
<proteinExistence type="predicted"/>
<dbReference type="VEuPathDB" id="VectorBase:ISCP_009678"/>
<feature type="transmembrane region" description="Helical" evidence="2">
    <location>
        <begin position="205"/>
        <end position="233"/>
    </location>
</feature>
<evidence type="ECO:0000313" key="5">
    <source>
        <dbReference type="EnsemblMetazoa" id="ISCW005234-PA"/>
    </source>
</evidence>
<keyword evidence="3" id="KW-0732">Signal</keyword>
<feature type="compositionally biased region" description="Low complexity" evidence="1">
    <location>
        <begin position="27"/>
        <end position="61"/>
    </location>
</feature>
<feature type="chain" id="PRO_5014567996" evidence="3">
    <location>
        <begin position="24"/>
        <end position="297"/>
    </location>
</feature>
<feature type="region of interest" description="Disordered" evidence="1">
    <location>
        <begin position="27"/>
        <end position="103"/>
    </location>
</feature>
<reference evidence="4 6" key="1">
    <citation type="submission" date="2008-03" db="EMBL/GenBank/DDBJ databases">
        <title>Annotation of Ixodes scapularis.</title>
        <authorList>
            <consortium name="Ixodes scapularis Genome Project Consortium"/>
            <person name="Caler E."/>
            <person name="Hannick L.I."/>
            <person name="Bidwell S."/>
            <person name="Joardar V."/>
            <person name="Thiagarajan M."/>
            <person name="Amedeo P."/>
            <person name="Galinsky K.J."/>
            <person name="Schobel S."/>
            <person name="Inman J."/>
            <person name="Hostetler J."/>
            <person name="Miller J."/>
            <person name="Hammond M."/>
            <person name="Megy K."/>
            <person name="Lawson D."/>
            <person name="Kodira C."/>
            <person name="Sutton G."/>
            <person name="Meyer J."/>
            <person name="Hill C.A."/>
            <person name="Birren B."/>
            <person name="Nene V."/>
            <person name="Collins F."/>
            <person name="Alarcon-Chaidez F."/>
            <person name="Wikel S."/>
            <person name="Strausberg R."/>
        </authorList>
    </citation>
    <scope>NUCLEOTIDE SEQUENCE [LARGE SCALE GENOMIC DNA]</scope>
    <source>
        <strain evidence="6">Wikel</strain>
        <strain evidence="4">Wikel colony</strain>
    </source>
</reference>
<feature type="compositionally biased region" description="Polar residues" evidence="1">
    <location>
        <begin position="76"/>
        <end position="91"/>
    </location>
</feature>
<name>B7PEW7_IXOSC</name>
<feature type="signal peptide" evidence="3">
    <location>
        <begin position="1"/>
        <end position="23"/>
    </location>
</feature>
<dbReference type="InParanoid" id="B7PEW7"/>
<dbReference type="Proteomes" id="UP000001555">
    <property type="component" value="Unassembled WGS sequence"/>
</dbReference>
<keyword evidence="2" id="KW-1133">Transmembrane helix</keyword>